<dbReference type="Gene3D" id="3.75.10.10">
    <property type="entry name" value="L-arginine/glycine Amidinotransferase, Chain A"/>
    <property type="match status" value="1"/>
</dbReference>
<dbReference type="InterPro" id="IPR033195">
    <property type="entry name" value="AmidinoTrfase"/>
</dbReference>
<sequence>MSDPTTAKNEERAGKSAEIPHSPVSSHNEWDPLEEVLVGRLDGATTPSRHPVVSCNVPPRAARFQQLAAGLRYPRAMIGPAQEELDQFVTLLQSLGITVTRPDPVDHRRRFSTPDWSSRGFCNTCPRDSMLVIGDEIIETPMAWPSRYFETHSYRALLKDYFRRGARWSAAPKPQLTGELYDSDYRTPGPGEPMRYILTEFEPVFDAADFVRAGRDLFVTRSNVTNRLGIEWVRRHLGPGYRIHEIESRCRTPMHIDTTFMVLAPGKVLVNPEYIDVDRLPEILRSWDILIAPEPDPIRDPLLRITSLCGKWLSMNVLMIDEKRVIAERHHTAMLRALEKWGFDPVPCDLLHYAPFGGSFHCATLDIRRRGELESYFE</sequence>
<comment type="caution">
    <text evidence="4">The sequence shown here is derived from an EMBL/GenBank/DDBJ whole genome shotgun (WGS) entry which is preliminary data.</text>
</comment>
<dbReference type="EMBL" id="JARWAF010000006">
    <property type="protein sequence ID" value="MDJ1641791.1"/>
    <property type="molecule type" value="Genomic_DNA"/>
</dbReference>
<dbReference type="RefSeq" id="WP_283895269.1">
    <property type="nucleotide sequence ID" value="NZ_JARWAF010000006.1"/>
</dbReference>
<evidence type="ECO:0000256" key="2">
    <source>
        <dbReference type="ARBA" id="ARBA00022679"/>
    </source>
</evidence>
<name>A0ABT7D7L0_9ACTN</name>
<feature type="region of interest" description="Disordered" evidence="3">
    <location>
        <begin position="1"/>
        <end position="30"/>
    </location>
</feature>
<proteinExistence type="inferred from homology"/>
<keyword evidence="5" id="KW-1185">Reference proteome</keyword>
<evidence type="ECO:0000313" key="4">
    <source>
        <dbReference type="EMBL" id="MDJ1641791.1"/>
    </source>
</evidence>
<evidence type="ECO:0000313" key="5">
    <source>
        <dbReference type="Proteomes" id="UP001237194"/>
    </source>
</evidence>
<dbReference type="SUPFAM" id="SSF55909">
    <property type="entry name" value="Pentein"/>
    <property type="match status" value="1"/>
</dbReference>
<dbReference type="PANTHER" id="PTHR10488">
    <property type="entry name" value="GLYCINE AMIDINOTRANSFERASE, MITOCHONDRIAL"/>
    <property type="match status" value="1"/>
</dbReference>
<evidence type="ECO:0000256" key="1">
    <source>
        <dbReference type="ARBA" id="ARBA00006943"/>
    </source>
</evidence>
<organism evidence="4 5">
    <name type="scientific">Streptomyces pakalii</name>
    <dbReference type="NCBI Taxonomy" id="3036494"/>
    <lineage>
        <taxon>Bacteria</taxon>
        <taxon>Bacillati</taxon>
        <taxon>Actinomycetota</taxon>
        <taxon>Actinomycetes</taxon>
        <taxon>Kitasatosporales</taxon>
        <taxon>Streptomycetaceae</taxon>
        <taxon>Streptomyces</taxon>
    </lineage>
</organism>
<protein>
    <submittedName>
        <fullName evidence="4">Amidinotransferase</fullName>
    </submittedName>
</protein>
<comment type="similarity">
    <text evidence="1">Belongs to the amidinotransferase family.</text>
</comment>
<accession>A0ABT7D7L0</accession>
<dbReference type="PANTHER" id="PTHR10488:SF1">
    <property type="entry name" value="GLYCINE AMIDINOTRANSFERASE, MITOCHONDRIAL"/>
    <property type="match status" value="1"/>
</dbReference>
<gene>
    <name evidence="4" type="ORF">P5W92_15410</name>
</gene>
<reference evidence="4 5" key="1">
    <citation type="submission" date="2023-04" db="EMBL/GenBank/DDBJ databases">
        <title>A novel species of the genus Streptomyces: Streptomyces pakalii sp. nov. isolated from a Mexican soil jungle.</title>
        <authorList>
            <person name="Chavez-Hernandez M.A."/>
            <person name="Ortiz-Alvarez J."/>
            <person name="Villa-Tanaca L."/>
            <person name="Hernandez-Rodriguez C."/>
        </authorList>
    </citation>
    <scope>NUCLEOTIDE SEQUENCE [LARGE SCALE GENOMIC DNA]</scope>
    <source>
        <strain evidence="4 5">ENCB-J15</strain>
    </source>
</reference>
<dbReference type="Proteomes" id="UP001237194">
    <property type="component" value="Unassembled WGS sequence"/>
</dbReference>
<evidence type="ECO:0000256" key="3">
    <source>
        <dbReference type="SAM" id="MobiDB-lite"/>
    </source>
</evidence>
<keyword evidence="2" id="KW-0808">Transferase</keyword>